<feature type="compositionally biased region" description="Low complexity" evidence="5">
    <location>
        <begin position="578"/>
        <end position="590"/>
    </location>
</feature>
<evidence type="ECO:0000256" key="2">
    <source>
        <dbReference type="ARBA" id="ARBA00024691"/>
    </source>
</evidence>
<feature type="compositionally biased region" description="Polar residues" evidence="5">
    <location>
        <begin position="621"/>
        <end position="634"/>
    </location>
</feature>
<feature type="domain" description="KOW" evidence="6">
    <location>
        <begin position="385"/>
        <end position="412"/>
    </location>
</feature>
<evidence type="ECO:0000313" key="8">
    <source>
        <dbReference type="Proteomes" id="UP000284706"/>
    </source>
</evidence>
<evidence type="ECO:0000256" key="1">
    <source>
        <dbReference type="ARBA" id="ARBA00023163"/>
    </source>
</evidence>
<dbReference type="GO" id="GO:0006368">
    <property type="term" value="P:transcription elongation by RNA polymerase II"/>
    <property type="evidence" value="ECO:0007669"/>
    <property type="project" value="TreeGrafter"/>
</dbReference>
<dbReference type="SMART" id="SM00739">
    <property type="entry name" value="KOW"/>
    <property type="match status" value="2"/>
</dbReference>
<feature type="compositionally biased region" description="Low complexity" evidence="5">
    <location>
        <begin position="599"/>
        <end position="610"/>
    </location>
</feature>
<sequence length="797" mass="90657">MKRSTATVQQFLDLEAQVDDEIEDEEIEDDLEEPFIDDSFDVEEENRRTPLSAFPEDIEGESEEDEEFWHNVLQRSKENARNNCWAPNTTSTSSILERFHAFEGDYPLWQVRCRIGSEENIVFTIWTLAKDEHELRSAFMRESIRGSVYLECTMNARLLELLRRVPGINRTFQGIQRHLLEPPDSLNVLKMRATTSVFTIGEWVKIKKGLYAGDVGRVHKINKSGAEIHLIPRVAYEKPAISKKRKFTPTRPPPRLFEFALFQKIWPKHTLKQIGDGSRTNGRVTFQRGVLKKTFTRRSIGEIVETIPYATWMNFRVSDHPDFTVETLPRPREWIFKEGDRVNVQVDGYEGELEAKFLQSLKYHAEVTLPDTQTVIVRWHCILKHFEIADEVEIIGGPHVGIKGWVEETYEELARVVYKTFEGDVQKNYKEAIKKVDVHLNFLTHAEKDFRFSQPTAHAPLPLKKATPQDSPWYGTEILIVKQHDALKGKQGVVKNVEIHGKKAADVKLLIQISNYDPSAPFPKIELGHDDVVEALSFQRLQVWKPLLCLEVEQQLAQVHMTKSSSELPTDDLDADMTPSHSITTTSTDSHALSPAWDPSSRTPSNPSSTMADLLTPFSPNPSHASSSNLMPSTSAIMSEGSEHLLLKDCLVDLKLVVLVNGENFNNKELTASITKTDGRLSIRHIKHRTSRLLQPAWVTPKNPNPAQDNGLLVVIKGEHAGKLVRRIYHKTGSTGPLIYLAVVTQNPGGPDSITDQRLELPPDHLCKVFETKDEKELNRNPMVPLRQAFNKHVKYS</sequence>
<dbReference type="GO" id="GO:0003729">
    <property type="term" value="F:mRNA binding"/>
    <property type="evidence" value="ECO:0007669"/>
    <property type="project" value="TreeGrafter"/>
</dbReference>
<dbReference type="InterPro" id="IPR041973">
    <property type="entry name" value="KOW_Spt5_1"/>
</dbReference>
<dbReference type="EMBL" id="NHYE01005119">
    <property type="protein sequence ID" value="PPQ76795.1"/>
    <property type="molecule type" value="Genomic_DNA"/>
</dbReference>
<dbReference type="GO" id="GO:0032044">
    <property type="term" value="C:DSIF complex"/>
    <property type="evidence" value="ECO:0007669"/>
    <property type="project" value="TreeGrafter"/>
</dbReference>
<accession>A0A409WE46</accession>
<dbReference type="GO" id="GO:0032784">
    <property type="term" value="P:regulation of DNA-templated transcription elongation"/>
    <property type="evidence" value="ECO:0007669"/>
    <property type="project" value="InterPro"/>
</dbReference>
<feature type="region of interest" description="Disordered" evidence="5">
    <location>
        <begin position="563"/>
        <end position="634"/>
    </location>
</feature>
<evidence type="ECO:0000259" key="6">
    <source>
        <dbReference type="SMART" id="SM00739"/>
    </source>
</evidence>
<dbReference type="InParanoid" id="A0A409WE46"/>
<protein>
    <recommendedName>
        <fullName evidence="3">Chromatin elongation factor SPT5</fullName>
    </recommendedName>
    <alternativeName>
        <fullName evidence="4">Chromatin elongation factor spt5</fullName>
    </alternativeName>
</protein>
<gene>
    <name evidence="7" type="ORF">CVT26_001746</name>
</gene>
<keyword evidence="8" id="KW-1185">Reference proteome</keyword>
<dbReference type="PANTHER" id="PTHR11125">
    <property type="entry name" value="SUPPRESSOR OF TY 5"/>
    <property type="match status" value="1"/>
</dbReference>
<comment type="function">
    <text evidence="2">The SPT4-SPT5 complex mediates both activation and inhibition of transcription elongation, and plays a role in pre-mRNA processing. This complex seems to be important for the stability of the RNA polymerase II elongation machinery on the chromatin template but not for the inherent ability of this machinery to translocate down the gene.</text>
</comment>
<evidence type="ECO:0000256" key="5">
    <source>
        <dbReference type="SAM" id="MobiDB-lite"/>
    </source>
</evidence>
<dbReference type="Pfam" id="PF03439">
    <property type="entry name" value="Spt5-NGN"/>
    <property type="match status" value="1"/>
</dbReference>
<dbReference type="CDD" id="cd06081">
    <property type="entry name" value="KOW_Spt5_1"/>
    <property type="match status" value="1"/>
</dbReference>
<organism evidence="7 8">
    <name type="scientific">Gymnopilus dilepis</name>
    <dbReference type="NCBI Taxonomy" id="231916"/>
    <lineage>
        <taxon>Eukaryota</taxon>
        <taxon>Fungi</taxon>
        <taxon>Dikarya</taxon>
        <taxon>Basidiomycota</taxon>
        <taxon>Agaricomycotina</taxon>
        <taxon>Agaricomycetes</taxon>
        <taxon>Agaricomycetidae</taxon>
        <taxon>Agaricales</taxon>
        <taxon>Agaricineae</taxon>
        <taxon>Hymenogastraceae</taxon>
        <taxon>Gymnopilus</taxon>
    </lineage>
</organism>
<dbReference type="Proteomes" id="UP000284706">
    <property type="component" value="Unassembled WGS sequence"/>
</dbReference>
<dbReference type="InterPro" id="IPR036735">
    <property type="entry name" value="NGN_dom_sf"/>
</dbReference>
<dbReference type="InterPro" id="IPR039659">
    <property type="entry name" value="SPT5"/>
</dbReference>
<evidence type="ECO:0000256" key="3">
    <source>
        <dbReference type="ARBA" id="ARBA00029865"/>
    </source>
</evidence>
<dbReference type="STRING" id="231916.A0A409WE46"/>
<dbReference type="AlphaFoldDB" id="A0A409WE46"/>
<proteinExistence type="predicted"/>
<keyword evidence="1" id="KW-0804">Transcription</keyword>
<reference evidence="7 8" key="1">
    <citation type="journal article" date="2018" name="Evol. Lett.">
        <title>Horizontal gene cluster transfer increased hallucinogenic mushroom diversity.</title>
        <authorList>
            <person name="Reynolds H.T."/>
            <person name="Vijayakumar V."/>
            <person name="Gluck-Thaler E."/>
            <person name="Korotkin H.B."/>
            <person name="Matheny P.B."/>
            <person name="Slot J.C."/>
        </authorList>
    </citation>
    <scope>NUCLEOTIDE SEQUENCE [LARGE SCALE GENOMIC DNA]</scope>
    <source>
        <strain evidence="7 8">SRW20</strain>
    </source>
</reference>
<dbReference type="OrthoDB" id="3048815at2759"/>
<evidence type="ECO:0000313" key="7">
    <source>
        <dbReference type="EMBL" id="PPQ76795.1"/>
    </source>
</evidence>
<dbReference type="GO" id="GO:0006357">
    <property type="term" value="P:regulation of transcription by RNA polymerase II"/>
    <property type="evidence" value="ECO:0007669"/>
    <property type="project" value="InterPro"/>
</dbReference>
<dbReference type="Gene3D" id="3.30.70.940">
    <property type="entry name" value="NusG, N-terminal domain"/>
    <property type="match status" value="1"/>
</dbReference>
<dbReference type="InterPro" id="IPR005824">
    <property type="entry name" value="KOW"/>
</dbReference>
<feature type="domain" description="KOW" evidence="6">
    <location>
        <begin position="197"/>
        <end position="224"/>
    </location>
</feature>
<dbReference type="InterPro" id="IPR005100">
    <property type="entry name" value="NGN-domain"/>
</dbReference>
<evidence type="ECO:0000256" key="4">
    <source>
        <dbReference type="ARBA" id="ARBA00031006"/>
    </source>
</evidence>
<dbReference type="PANTHER" id="PTHR11125:SF7">
    <property type="entry name" value="TRANSCRIPTION ELONGATION FACTOR SPT5"/>
    <property type="match status" value="1"/>
</dbReference>
<name>A0A409WE46_9AGAR</name>
<comment type="caution">
    <text evidence="7">The sequence shown here is derived from an EMBL/GenBank/DDBJ whole genome shotgun (WGS) entry which is preliminary data.</text>
</comment>